<dbReference type="EMBL" id="AP018174">
    <property type="protein sequence ID" value="BAY17139.1"/>
    <property type="molecule type" value="Genomic_DNA"/>
</dbReference>
<dbReference type="Proteomes" id="UP000218287">
    <property type="component" value="Chromosome"/>
</dbReference>
<keyword evidence="1" id="KW-1133">Transmembrane helix</keyword>
<evidence type="ECO:0000313" key="2">
    <source>
        <dbReference type="EMBL" id="BAY17139.1"/>
    </source>
</evidence>
<evidence type="ECO:0008006" key="4">
    <source>
        <dbReference type="Google" id="ProtNLM"/>
    </source>
</evidence>
<dbReference type="AlphaFoldDB" id="A0A1Z4GI26"/>
<dbReference type="OrthoDB" id="489163at2"/>
<sequence length="103" mass="12072">MDRLIQIIRNFFIRLEGYFSIVFKGFLSVFGNIFGFFAKIFGFTNSGYYLESDAAQTIQRVADKEPIKTEQKTNSEKPTFTRRRSQSKVEDYYLNMARDVGKK</sequence>
<evidence type="ECO:0000313" key="3">
    <source>
        <dbReference type="Proteomes" id="UP000218287"/>
    </source>
</evidence>
<reference evidence="2 3" key="1">
    <citation type="submission" date="2017-06" db="EMBL/GenBank/DDBJ databases">
        <title>Genome sequencing of cyanobaciteial culture collection at National Institute for Environmental Studies (NIES).</title>
        <authorList>
            <person name="Hirose Y."/>
            <person name="Shimura Y."/>
            <person name="Fujisawa T."/>
            <person name="Nakamura Y."/>
            <person name="Kawachi M."/>
        </authorList>
    </citation>
    <scope>NUCLEOTIDE SEQUENCE [LARGE SCALE GENOMIC DNA]</scope>
    <source>
        <strain evidence="2 3">NIES-21</strain>
    </source>
</reference>
<protein>
    <recommendedName>
        <fullName evidence="4">Threonine dehydratase</fullName>
    </recommendedName>
</protein>
<name>A0A1Z4GI26_9CYAN</name>
<keyword evidence="3" id="KW-1185">Reference proteome</keyword>
<proteinExistence type="predicted"/>
<gene>
    <name evidence="2" type="ORF">NIES21_29740</name>
</gene>
<accession>A0A1Z4GI26</accession>
<keyword evidence="1" id="KW-0472">Membrane</keyword>
<organism evidence="2 3">
    <name type="scientific">Anabaenopsis circularis NIES-21</name>
    <dbReference type="NCBI Taxonomy" id="1085406"/>
    <lineage>
        <taxon>Bacteria</taxon>
        <taxon>Bacillati</taxon>
        <taxon>Cyanobacteriota</taxon>
        <taxon>Cyanophyceae</taxon>
        <taxon>Nostocales</taxon>
        <taxon>Nodulariaceae</taxon>
        <taxon>Anabaenopsis</taxon>
    </lineage>
</organism>
<feature type="transmembrane region" description="Helical" evidence="1">
    <location>
        <begin position="21"/>
        <end position="41"/>
    </location>
</feature>
<keyword evidence="1" id="KW-0812">Transmembrane</keyword>
<evidence type="ECO:0000256" key="1">
    <source>
        <dbReference type="SAM" id="Phobius"/>
    </source>
</evidence>